<accession>A0A1G7HY94</accession>
<evidence type="ECO:0000313" key="2">
    <source>
        <dbReference type="Proteomes" id="UP000199355"/>
    </source>
</evidence>
<proteinExistence type="predicted"/>
<dbReference type="OrthoDB" id="5459994at2"/>
<protein>
    <submittedName>
        <fullName evidence="1">Uncharacterized protein</fullName>
    </submittedName>
</protein>
<dbReference type="RefSeq" id="WP_092152350.1">
    <property type="nucleotide sequence ID" value="NZ_FNBX01000001.1"/>
</dbReference>
<dbReference type="Proteomes" id="UP000199355">
    <property type="component" value="Unassembled WGS sequence"/>
</dbReference>
<dbReference type="EMBL" id="FNBX01000001">
    <property type="protein sequence ID" value="SDF05216.1"/>
    <property type="molecule type" value="Genomic_DNA"/>
</dbReference>
<keyword evidence="2" id="KW-1185">Reference proteome</keyword>
<name>A0A1G7HY94_9BACT</name>
<dbReference type="AlphaFoldDB" id="A0A1G7HY94"/>
<reference evidence="2" key="1">
    <citation type="submission" date="2016-10" db="EMBL/GenBank/DDBJ databases">
        <authorList>
            <person name="Varghese N."/>
            <person name="Submissions S."/>
        </authorList>
    </citation>
    <scope>NUCLEOTIDE SEQUENCE [LARGE SCALE GENOMIC DNA]</scope>
    <source>
        <strain evidence="2">KHC7</strain>
    </source>
</reference>
<organism evidence="1 2">
    <name type="scientific">Desulfovibrio legallii</name>
    <dbReference type="NCBI Taxonomy" id="571438"/>
    <lineage>
        <taxon>Bacteria</taxon>
        <taxon>Pseudomonadati</taxon>
        <taxon>Thermodesulfobacteriota</taxon>
        <taxon>Desulfovibrionia</taxon>
        <taxon>Desulfovibrionales</taxon>
        <taxon>Desulfovibrionaceae</taxon>
        <taxon>Desulfovibrio</taxon>
    </lineage>
</organism>
<evidence type="ECO:0000313" key="1">
    <source>
        <dbReference type="EMBL" id="SDF05216.1"/>
    </source>
</evidence>
<sequence>MENRFGTTEDMVIQAVEENGASYMLAIDKAGLYLTTPNYVGSVMADRHRYSAERKGVKARLTALGLDPEELWSGNQHRIRSETVATKKVNPLKASKRGSKG</sequence>
<gene>
    <name evidence="1" type="ORF">SAMN05192586_10172</name>
</gene>